<feature type="transmembrane region" description="Helical" evidence="5">
    <location>
        <begin position="111"/>
        <end position="138"/>
    </location>
</feature>
<dbReference type="Pfam" id="PF04893">
    <property type="entry name" value="Yip1"/>
    <property type="match status" value="1"/>
</dbReference>
<gene>
    <name evidence="7" type="ordered locus">SE_2408</name>
</gene>
<dbReference type="RefSeq" id="WP_002455925.1">
    <property type="nucleotide sequence ID" value="NC_004461.1"/>
</dbReference>
<dbReference type="PATRIC" id="fig|176280.10.peg.2348"/>
<dbReference type="eggNOG" id="ENOG5033CY2">
    <property type="taxonomic scope" value="Bacteria"/>
</dbReference>
<reference evidence="7 8" key="1">
    <citation type="journal article" date="2003" name="Mol. Microbiol.">
        <title>Genome-based analysis of virulence genes in a non-biofilm-forming Staphylococcus epidermidis strain (ATCC 12228).</title>
        <authorList>
            <person name="Zhang Y.Q."/>
            <person name="Ren S.X."/>
            <person name="Li H.L."/>
            <person name="Wang Y.X."/>
            <person name="Fu G."/>
            <person name="Yang J."/>
            <person name="Qin Z.Q."/>
            <person name="Miao Y.G."/>
            <person name="Wang W.Y."/>
            <person name="Chen R.S."/>
            <person name="Shen Y."/>
            <person name="Chen Z."/>
            <person name="Yuan Z.H."/>
            <person name="Zhao G.P."/>
            <person name="Qu D."/>
            <person name="Danchin A."/>
            <person name="Wen Y.M."/>
        </authorList>
    </citation>
    <scope>NUCLEOTIDE SEQUENCE [LARGE SCALE GENOMIC DNA]</scope>
    <source>
        <strain evidence="8">ATCC 12228 / FDA PCI 1200</strain>
    </source>
</reference>
<protein>
    <recommendedName>
        <fullName evidence="6">Yip1 domain-containing protein</fullName>
    </recommendedName>
</protein>
<dbReference type="HOGENOM" id="CLU_111148_0_0_9"/>
<accession>A0A0H2VK83</accession>
<keyword evidence="4 5" id="KW-0472">Membrane</keyword>
<feature type="domain" description="Yip1" evidence="6">
    <location>
        <begin position="21"/>
        <end position="199"/>
    </location>
</feature>
<name>A0A0H2VK83_STAES</name>
<dbReference type="KEGG" id="sep:SE_2408"/>
<evidence type="ECO:0000256" key="4">
    <source>
        <dbReference type="ARBA" id="ARBA00023136"/>
    </source>
</evidence>
<keyword evidence="2 5" id="KW-0812">Transmembrane</keyword>
<feature type="transmembrane region" description="Helical" evidence="5">
    <location>
        <begin position="158"/>
        <end position="176"/>
    </location>
</feature>
<evidence type="ECO:0000256" key="1">
    <source>
        <dbReference type="ARBA" id="ARBA00004141"/>
    </source>
</evidence>
<proteinExistence type="predicted"/>
<feature type="transmembrane region" description="Helical" evidence="5">
    <location>
        <begin position="78"/>
        <end position="99"/>
    </location>
</feature>
<comment type="subcellular location">
    <subcellularLocation>
        <location evidence="1">Membrane</location>
        <topology evidence="1">Multi-pass membrane protein</topology>
    </subcellularLocation>
</comment>
<evidence type="ECO:0000313" key="7">
    <source>
        <dbReference type="EMBL" id="AAO06051.1"/>
    </source>
</evidence>
<dbReference type="AlphaFoldDB" id="A0A0H2VK83"/>
<evidence type="ECO:0000256" key="5">
    <source>
        <dbReference type="SAM" id="Phobius"/>
    </source>
</evidence>
<evidence type="ECO:0000259" key="6">
    <source>
        <dbReference type="Pfam" id="PF04893"/>
    </source>
</evidence>
<evidence type="ECO:0000313" key="8">
    <source>
        <dbReference type="Proteomes" id="UP000001411"/>
    </source>
</evidence>
<dbReference type="OrthoDB" id="2394239at2"/>
<feature type="transmembrane region" description="Helical" evidence="5">
    <location>
        <begin position="31"/>
        <end position="50"/>
    </location>
</feature>
<dbReference type="GO" id="GO:0016020">
    <property type="term" value="C:membrane"/>
    <property type="evidence" value="ECO:0007669"/>
    <property type="project" value="UniProtKB-SubCell"/>
</dbReference>
<evidence type="ECO:0000256" key="3">
    <source>
        <dbReference type="ARBA" id="ARBA00022989"/>
    </source>
</evidence>
<dbReference type="Proteomes" id="UP000001411">
    <property type="component" value="Chromosome"/>
</dbReference>
<organism evidence="7 8">
    <name type="scientific">Staphylococcus epidermidis (strain ATCC 12228 / FDA PCI 1200)</name>
    <dbReference type="NCBI Taxonomy" id="176280"/>
    <lineage>
        <taxon>Bacteria</taxon>
        <taxon>Bacillati</taxon>
        <taxon>Bacillota</taxon>
        <taxon>Bacilli</taxon>
        <taxon>Bacillales</taxon>
        <taxon>Staphylococcaceae</taxon>
        <taxon>Staphylococcus</taxon>
    </lineage>
</organism>
<dbReference type="InterPro" id="IPR006977">
    <property type="entry name" value="Yip1_dom"/>
</dbReference>
<sequence>MSTQELKENDIQNSSIPFVNHFNKLRHQPKWILKSIIVIVLAIISAFITYNTSNELLDNQSIANSQMDENMFRMSTTIGAFIGTIFSVVVVFLIFLIISKIFKSDAKASSLFSAALSYSIIILGFTTIISLIQIVFGLKITDYKLDSLNIFSKDNKTLMAFSLTNLLKAFLTGVVYYSTSRLSKKASVILGIVALIILIGSGMIGGMNG</sequence>
<keyword evidence="3 5" id="KW-1133">Transmembrane helix</keyword>
<dbReference type="EMBL" id="AE015929">
    <property type="protein sequence ID" value="AAO06051.1"/>
    <property type="molecule type" value="Genomic_DNA"/>
</dbReference>
<feature type="transmembrane region" description="Helical" evidence="5">
    <location>
        <begin position="188"/>
        <end position="207"/>
    </location>
</feature>
<evidence type="ECO:0000256" key="2">
    <source>
        <dbReference type="ARBA" id="ARBA00022692"/>
    </source>
</evidence>